<keyword evidence="2" id="KW-1185">Reference proteome</keyword>
<proteinExistence type="predicted"/>
<reference evidence="1 2" key="1">
    <citation type="journal article" date="2015" name="Genome Announc.">
        <title>Thirty-Two Complete Genome Assemblies of Nine Yersinia Species, Including Y. pestis, Y. pseudotuberculosis, and Y. enterocolitica.</title>
        <authorList>
            <person name="Johnson S.L."/>
            <person name="Daligault H.E."/>
            <person name="Davenport K.W."/>
            <person name="Jaissle J."/>
            <person name="Frey K.G."/>
            <person name="Ladner J.T."/>
            <person name="Broomall S.M."/>
            <person name="Bishop-Lilly K.A."/>
            <person name="Bruce D.C."/>
            <person name="Coyne S.R."/>
            <person name="Gibbons H.S."/>
            <person name="Lo C.C."/>
            <person name="Munk A.C."/>
            <person name="Rosenzweig C.N."/>
            <person name="Koroleva G.I."/>
            <person name="Palacios G.F."/>
            <person name="Redden C.L."/>
            <person name="Xu Y."/>
            <person name="Minogue T.D."/>
            <person name="Chain P.S."/>
        </authorList>
    </citation>
    <scope>NUCLEOTIDE SEQUENCE [LARGE SCALE GENOMIC DNA]</scope>
    <source>
        <strain evidence="1 2">YRA</strain>
    </source>
</reference>
<name>A0ABM5SFM1_YERRO</name>
<protein>
    <submittedName>
        <fullName evidence="1">Uncharacterized protein</fullName>
    </submittedName>
</protein>
<evidence type="ECO:0000313" key="2">
    <source>
        <dbReference type="Proteomes" id="UP000031914"/>
    </source>
</evidence>
<dbReference type="Proteomes" id="UP000031914">
    <property type="component" value="Chromosome"/>
</dbReference>
<dbReference type="EMBL" id="CP009787">
    <property type="protein sequence ID" value="AJJ12052.1"/>
    <property type="molecule type" value="Genomic_DNA"/>
</dbReference>
<gene>
    <name evidence="1" type="ORF">CH64_1472</name>
</gene>
<organism evidence="1 2">
    <name type="scientific">Yersinia rohdei</name>
    <dbReference type="NCBI Taxonomy" id="29485"/>
    <lineage>
        <taxon>Bacteria</taxon>
        <taxon>Pseudomonadati</taxon>
        <taxon>Pseudomonadota</taxon>
        <taxon>Gammaproteobacteria</taxon>
        <taxon>Enterobacterales</taxon>
        <taxon>Yersiniaceae</taxon>
        <taxon>Yersinia</taxon>
    </lineage>
</organism>
<sequence>MAPFLFGKLKTSRKLLNKKLINKNINKLNANNLIK</sequence>
<accession>A0ABM5SFM1</accession>
<evidence type="ECO:0000313" key="1">
    <source>
        <dbReference type="EMBL" id="AJJ12052.1"/>
    </source>
</evidence>